<sequence length="232" mass="25922">MHLYIMVTPQLSDNLAITNVVLLSEILLPNHAIELEVAVKNTGQTAKDNILLQLVIDNITVGQQMISLPVENKKSFFFTTTLPETGMHSAMVELDSDERTADDRYFFNLNIPDQRNIALISNSQEESYYIHESLKALNKSGELLTISEFISLDDPNLRLDNQDAVFIISPGILANVRDSKLEEYLYMGGHLIILPGFNSKPADYSIVNSISPDIIGGNYRNLIFSEVLGDSF</sequence>
<evidence type="ECO:0000313" key="2">
    <source>
        <dbReference type="EMBL" id="SVE45402.1"/>
    </source>
</evidence>
<reference evidence="2" key="1">
    <citation type="submission" date="2018-05" db="EMBL/GenBank/DDBJ databases">
        <authorList>
            <person name="Lanie J.A."/>
            <person name="Ng W.-L."/>
            <person name="Kazmierczak K.M."/>
            <person name="Andrzejewski T.M."/>
            <person name="Davidsen T.M."/>
            <person name="Wayne K.J."/>
            <person name="Tettelin H."/>
            <person name="Glass J.I."/>
            <person name="Rusch D."/>
            <person name="Podicherti R."/>
            <person name="Tsui H.-C.T."/>
            <person name="Winkler M.E."/>
        </authorList>
    </citation>
    <scope>NUCLEOTIDE SEQUENCE</scope>
</reference>
<proteinExistence type="predicted"/>
<protein>
    <recommendedName>
        <fullName evidence="1">CARDB domain-containing protein</fullName>
    </recommendedName>
</protein>
<dbReference type="Pfam" id="PF07705">
    <property type="entry name" value="CARDB"/>
    <property type="match status" value="1"/>
</dbReference>
<name>A0A383DLP1_9ZZZZ</name>
<feature type="non-terminal residue" evidence="2">
    <location>
        <position position="232"/>
    </location>
</feature>
<organism evidence="2">
    <name type="scientific">marine metagenome</name>
    <dbReference type="NCBI Taxonomy" id="408172"/>
    <lineage>
        <taxon>unclassified sequences</taxon>
        <taxon>metagenomes</taxon>
        <taxon>ecological metagenomes</taxon>
    </lineage>
</organism>
<accession>A0A383DLP1</accession>
<feature type="domain" description="CARDB" evidence="1">
    <location>
        <begin position="27"/>
        <end position="99"/>
    </location>
</feature>
<evidence type="ECO:0000259" key="1">
    <source>
        <dbReference type="Pfam" id="PF07705"/>
    </source>
</evidence>
<dbReference type="AlphaFoldDB" id="A0A383DLP1"/>
<dbReference type="InterPro" id="IPR011635">
    <property type="entry name" value="CARDB"/>
</dbReference>
<dbReference type="PANTHER" id="PTHR37464">
    <property type="entry name" value="BLL2463 PROTEIN"/>
    <property type="match status" value="1"/>
</dbReference>
<dbReference type="EMBL" id="UINC01218400">
    <property type="protein sequence ID" value="SVE45402.1"/>
    <property type="molecule type" value="Genomic_DNA"/>
</dbReference>
<dbReference type="Gene3D" id="2.60.40.10">
    <property type="entry name" value="Immunoglobulins"/>
    <property type="match status" value="1"/>
</dbReference>
<dbReference type="InterPro" id="IPR013783">
    <property type="entry name" value="Ig-like_fold"/>
</dbReference>
<dbReference type="PANTHER" id="PTHR37464:SF1">
    <property type="entry name" value="BLL2463 PROTEIN"/>
    <property type="match status" value="1"/>
</dbReference>
<gene>
    <name evidence="2" type="ORF">METZ01_LOCUS498256</name>
</gene>